<comment type="caution">
    <text evidence="1">The sequence shown here is derived from an EMBL/GenBank/DDBJ whole genome shotgun (WGS) entry which is preliminary data.</text>
</comment>
<protein>
    <submittedName>
        <fullName evidence="1">Uncharacterized protein</fullName>
    </submittedName>
</protein>
<dbReference type="Proteomes" id="UP001220022">
    <property type="component" value="Unassembled WGS sequence"/>
</dbReference>
<gene>
    <name evidence="1" type="ORF">P2L57_09500</name>
</gene>
<sequence>MTEAGFSKDVVQSLWQLVLGGLREQETINPASADPTLTRTERRRRREDNSWYHQAVEMLRENNGFATPKMALWSGGLDVCRYAQSKGYTPMEFTRAGKAFNELEYHRDWQLQGPLWNILSKFYVEQATGPVHIFLRTYDPDSVLMGREVPHLRQLQRINPDVELLWHPLYTTEHGQIMEISRNRELVDEAVFPTRDMCVAVLYEYLQYHHNERNARAARSYEEMHKELSKNIHGKSAQG</sequence>
<keyword evidence="2" id="KW-1185">Reference proteome</keyword>
<dbReference type="EMBL" id="JARHTQ010000005">
    <property type="protein sequence ID" value="MDF2255949.1"/>
    <property type="molecule type" value="Genomic_DNA"/>
</dbReference>
<dbReference type="SUPFAM" id="SSF52309">
    <property type="entry name" value="N-(deoxy)ribosyltransferase-like"/>
    <property type="match status" value="1"/>
</dbReference>
<name>A0ABT5YWI2_9ACTN</name>
<evidence type="ECO:0000313" key="2">
    <source>
        <dbReference type="Proteomes" id="UP001220022"/>
    </source>
</evidence>
<dbReference type="RefSeq" id="WP_275811399.1">
    <property type="nucleotide sequence ID" value="NZ_BAAANM010000018.1"/>
</dbReference>
<accession>A0ABT5YWI2</accession>
<evidence type="ECO:0000313" key="1">
    <source>
        <dbReference type="EMBL" id="MDF2255949.1"/>
    </source>
</evidence>
<proteinExistence type="predicted"/>
<reference evidence="1 2" key="1">
    <citation type="submission" date="2023-03" db="EMBL/GenBank/DDBJ databases">
        <title>Draft genome sequence of type strain Streptomyces ferralitis JCM 14344.</title>
        <authorList>
            <person name="Klaysubun C."/>
            <person name="Duangmal K."/>
        </authorList>
    </citation>
    <scope>NUCLEOTIDE SEQUENCE [LARGE SCALE GENOMIC DNA]</scope>
    <source>
        <strain evidence="1 2">JCM 14344</strain>
    </source>
</reference>
<organism evidence="1 2">
    <name type="scientific">Streptantibioticus ferralitis</name>
    <dbReference type="NCBI Taxonomy" id="236510"/>
    <lineage>
        <taxon>Bacteria</taxon>
        <taxon>Bacillati</taxon>
        <taxon>Actinomycetota</taxon>
        <taxon>Actinomycetes</taxon>
        <taxon>Kitasatosporales</taxon>
        <taxon>Streptomycetaceae</taxon>
        <taxon>Streptantibioticus</taxon>
    </lineage>
</organism>